<dbReference type="PANTHER" id="PTHR40396">
    <property type="entry name" value="ATPASE-LIKE PROTEIN"/>
    <property type="match status" value="1"/>
</dbReference>
<dbReference type="Gene3D" id="3.40.50.300">
    <property type="entry name" value="P-loop containing nucleotide triphosphate hydrolases"/>
    <property type="match status" value="1"/>
</dbReference>
<accession>A0ABW4RLW7</accession>
<dbReference type="EMBL" id="JBHUEH010000023">
    <property type="protein sequence ID" value="MFD1887236.1"/>
    <property type="molecule type" value="Genomic_DNA"/>
</dbReference>
<dbReference type="Pfam" id="PF13304">
    <property type="entry name" value="AAA_21"/>
    <property type="match status" value="1"/>
</dbReference>
<sequence length="451" mass="52590">MLSKFSVSNFLSIKNELEISFNHAYNSAGIFKDNILFEYYENTRKRAILNGSLLLGANASGKTNILLALRIMREYFMNSISFLTPDDIELPLVPYKFDDNHLSKFNIEFVAELISANTNDPQSYFINYEFSFDHSSQKIEYEALYYRKVLKTKLDQPVYIFKRSYDVIDFVSPEISQILEKIKQENIAHKLVLSLILFDINRTFYQQEIQTLSFEIAETCGEFLVDKLLFDTSSDNLNEFTQEVNKNQVFKKYILQNLNNFDFALTDFKIEDVTDDVLTSLSTADFFNGMPATIQKKMLNDARKNKHYRIETIHHVEDVNHTLPMGIESAGTRKFLANSLPIYESILNGGIYISDEFESHYHFRLQEGIINNFLNEGKENRAQFLLVTHNPYLLNPDFFAKEQIYFVDKDREAESTLVFSLKEFKEITYNNHNWSQLYIKGKLGAVPEVIF</sequence>
<feature type="domain" description="ATPase AAA-type core" evidence="1">
    <location>
        <begin position="54"/>
        <end position="395"/>
    </location>
</feature>
<gene>
    <name evidence="2" type="ORF">ACFSC9_17215</name>
</gene>
<evidence type="ECO:0000313" key="2">
    <source>
        <dbReference type="EMBL" id="MFD1887236.1"/>
    </source>
</evidence>
<comment type="caution">
    <text evidence="2">The sequence shown here is derived from an EMBL/GenBank/DDBJ whole genome shotgun (WGS) entry which is preliminary data.</text>
</comment>
<dbReference type="Proteomes" id="UP001597233">
    <property type="component" value="Unassembled WGS sequence"/>
</dbReference>
<organism evidence="2 3">
    <name type="scientific">Paenibacillus wenxiniae</name>
    <dbReference type="NCBI Taxonomy" id="1636843"/>
    <lineage>
        <taxon>Bacteria</taxon>
        <taxon>Bacillati</taxon>
        <taxon>Bacillota</taxon>
        <taxon>Bacilli</taxon>
        <taxon>Bacillales</taxon>
        <taxon>Paenibacillaceae</taxon>
        <taxon>Paenibacillus</taxon>
    </lineage>
</organism>
<keyword evidence="3" id="KW-1185">Reference proteome</keyword>
<dbReference type="PANTHER" id="PTHR40396:SF1">
    <property type="entry name" value="ATPASE AAA-TYPE CORE DOMAIN-CONTAINING PROTEIN"/>
    <property type="match status" value="1"/>
</dbReference>
<dbReference type="SUPFAM" id="SSF52540">
    <property type="entry name" value="P-loop containing nucleoside triphosphate hydrolases"/>
    <property type="match status" value="1"/>
</dbReference>
<reference evidence="3" key="1">
    <citation type="journal article" date="2019" name="Int. J. Syst. Evol. Microbiol.">
        <title>The Global Catalogue of Microorganisms (GCM) 10K type strain sequencing project: providing services to taxonomists for standard genome sequencing and annotation.</title>
        <authorList>
            <consortium name="The Broad Institute Genomics Platform"/>
            <consortium name="The Broad Institute Genome Sequencing Center for Infectious Disease"/>
            <person name="Wu L."/>
            <person name="Ma J."/>
        </authorList>
    </citation>
    <scope>NUCLEOTIDE SEQUENCE [LARGE SCALE GENOMIC DNA]</scope>
    <source>
        <strain evidence="3">CCUG 54950</strain>
    </source>
</reference>
<evidence type="ECO:0000259" key="1">
    <source>
        <dbReference type="Pfam" id="PF13304"/>
    </source>
</evidence>
<protein>
    <submittedName>
        <fullName evidence="2">ATP/GTP-binding protein</fullName>
    </submittedName>
</protein>
<dbReference type="RefSeq" id="WP_347325271.1">
    <property type="nucleotide sequence ID" value="NZ_JBCGUH010000005.1"/>
</dbReference>
<dbReference type="InterPro" id="IPR003959">
    <property type="entry name" value="ATPase_AAA_core"/>
</dbReference>
<proteinExistence type="predicted"/>
<name>A0ABW4RLW7_9BACL</name>
<dbReference type="InterPro" id="IPR027417">
    <property type="entry name" value="P-loop_NTPase"/>
</dbReference>
<evidence type="ECO:0000313" key="3">
    <source>
        <dbReference type="Proteomes" id="UP001597233"/>
    </source>
</evidence>